<dbReference type="InterPro" id="IPR013229">
    <property type="entry name" value="PEGA"/>
</dbReference>
<dbReference type="RefSeq" id="WP_128757969.1">
    <property type="nucleotide sequence ID" value="NZ_QOVM01000004.1"/>
</dbReference>
<evidence type="ECO:0000313" key="4">
    <source>
        <dbReference type="Proteomes" id="UP000289238"/>
    </source>
</evidence>
<dbReference type="PROSITE" id="PS51257">
    <property type="entry name" value="PROKAR_LIPOPROTEIN"/>
    <property type="match status" value="1"/>
</dbReference>
<dbReference type="AlphaFoldDB" id="A0A4Q0P600"/>
<proteinExistence type="predicted"/>
<keyword evidence="4" id="KW-1185">Reference proteome</keyword>
<dbReference type="Pfam" id="PF08308">
    <property type="entry name" value="PEGA"/>
    <property type="match status" value="1"/>
</dbReference>
<accession>A0A4Q0P600</accession>
<comment type="caution">
    <text evidence="3">The sequence shown here is derived from an EMBL/GenBank/DDBJ whole genome shotgun (WGS) entry which is preliminary data.</text>
</comment>
<feature type="domain" description="PEGA" evidence="2">
    <location>
        <begin position="32"/>
        <end position="70"/>
    </location>
</feature>
<keyword evidence="1" id="KW-0732">Signal</keyword>
<protein>
    <submittedName>
        <fullName evidence="3">PEGA domain-containing protein</fullName>
    </submittedName>
</protein>
<evidence type="ECO:0000313" key="3">
    <source>
        <dbReference type="EMBL" id="RXG22067.1"/>
    </source>
</evidence>
<dbReference type="OrthoDB" id="1524740at2"/>
<organism evidence="3 4">
    <name type="scientific">Leeuwenhoekiella aequorea</name>
    <dbReference type="NCBI Taxonomy" id="283736"/>
    <lineage>
        <taxon>Bacteria</taxon>
        <taxon>Pseudomonadati</taxon>
        <taxon>Bacteroidota</taxon>
        <taxon>Flavobacteriia</taxon>
        <taxon>Flavobacteriales</taxon>
        <taxon>Flavobacteriaceae</taxon>
        <taxon>Leeuwenhoekiella</taxon>
    </lineage>
</organism>
<dbReference type="EMBL" id="QOVM01000004">
    <property type="protein sequence ID" value="RXG22067.1"/>
    <property type="molecule type" value="Genomic_DNA"/>
</dbReference>
<evidence type="ECO:0000256" key="1">
    <source>
        <dbReference type="SAM" id="SignalP"/>
    </source>
</evidence>
<sequence>MKKITLTSLIALMLLTSCASILTGSKRKVLFESNPNGAKVYVNGFEKGVTPVQIKVKAEDRIDFRLENYKERVVVMDSDFNLVSILNGISIIGWGIDALTGSLKRVDTKYVKVDLESVATASNYLEKGRIQSVNINTDEKIVETVIVLN</sequence>
<feature type="chain" id="PRO_5020456046" evidence="1">
    <location>
        <begin position="20"/>
        <end position="149"/>
    </location>
</feature>
<gene>
    <name evidence="3" type="ORF">DSM00_2131</name>
</gene>
<evidence type="ECO:0000259" key="2">
    <source>
        <dbReference type="Pfam" id="PF08308"/>
    </source>
</evidence>
<reference evidence="3 4" key="1">
    <citation type="submission" date="2018-07" db="EMBL/GenBank/DDBJ databases">
        <title>Leeuwenhoekiella genomics.</title>
        <authorList>
            <person name="Tahon G."/>
            <person name="Willems A."/>
        </authorList>
    </citation>
    <scope>NUCLEOTIDE SEQUENCE [LARGE SCALE GENOMIC DNA]</scope>
    <source>
        <strain evidence="3 4">LMG 22550</strain>
    </source>
</reference>
<dbReference type="Proteomes" id="UP000289238">
    <property type="component" value="Unassembled WGS sequence"/>
</dbReference>
<feature type="signal peptide" evidence="1">
    <location>
        <begin position="1"/>
        <end position="19"/>
    </location>
</feature>
<name>A0A4Q0P600_9FLAO</name>